<reference evidence="1" key="1">
    <citation type="submission" date="2021-05" db="EMBL/GenBank/DDBJ databases">
        <authorList>
            <person name="Scholz U."/>
            <person name="Mascher M."/>
            <person name="Fiebig A."/>
        </authorList>
    </citation>
    <scope>NUCLEOTIDE SEQUENCE [LARGE SCALE GENOMIC DNA]</scope>
</reference>
<name>A0ACD6A7J9_AVESA</name>
<accession>A0ACD6A7J9</accession>
<proteinExistence type="predicted"/>
<dbReference type="EnsemblPlants" id="AVESA.00010b.r2.7CG0701980.1">
    <property type="protein sequence ID" value="AVESA.00010b.r2.7CG0701980.1.CDS.1"/>
    <property type="gene ID" value="AVESA.00010b.r2.7CG0701980"/>
</dbReference>
<evidence type="ECO:0000313" key="2">
    <source>
        <dbReference type="Proteomes" id="UP001732700"/>
    </source>
</evidence>
<keyword evidence="2" id="KW-1185">Reference proteome</keyword>
<organism evidence="1 2">
    <name type="scientific">Avena sativa</name>
    <name type="common">Oat</name>
    <dbReference type="NCBI Taxonomy" id="4498"/>
    <lineage>
        <taxon>Eukaryota</taxon>
        <taxon>Viridiplantae</taxon>
        <taxon>Streptophyta</taxon>
        <taxon>Embryophyta</taxon>
        <taxon>Tracheophyta</taxon>
        <taxon>Spermatophyta</taxon>
        <taxon>Magnoliopsida</taxon>
        <taxon>Liliopsida</taxon>
        <taxon>Poales</taxon>
        <taxon>Poaceae</taxon>
        <taxon>BOP clade</taxon>
        <taxon>Pooideae</taxon>
        <taxon>Poodae</taxon>
        <taxon>Poeae</taxon>
        <taxon>Poeae Chloroplast Group 1 (Aveneae type)</taxon>
        <taxon>Aveninae</taxon>
        <taxon>Avena</taxon>
    </lineage>
</organism>
<reference evidence="1" key="2">
    <citation type="submission" date="2025-09" db="UniProtKB">
        <authorList>
            <consortium name="EnsemblPlants"/>
        </authorList>
    </citation>
    <scope>IDENTIFICATION</scope>
</reference>
<dbReference type="Proteomes" id="UP001732700">
    <property type="component" value="Chromosome 7C"/>
</dbReference>
<sequence>MGQAAIQQANAAEEDYYDCGNRRCGNRFRFPIQTEIRRLAPAVKPAKMNIPEFDGIDPDSWIQTIEQYFDSARTPLEQRTEIAVTYLKEGAMQWWRGTGMAAATLPWHHFTRYVGGRFAENSICDNVRKFHALTQTTTVAKYIANFEEAMNLMRRDNPTLPEDYYISSFISGLSEYIQHHLQCHKPTSMRDAMWFARRIEQANPYKKTVTLHSYVPVRRQVNFELAKTVPTVSPNIIQQAKQKNACYKCKEPWFPGHKQVCKMTQKTQIQQLLSAQKEPADIVYINEPDDDDDLSEPVASPQLQISMHAVLGIHLNKYAFTVSVTIRSKMGSALVDSGSTATFMTPQFAQQTQCDLKPTRKMKVVVADGGHLWIEFTAIGSPYKIQGQEFISDFRNLKLKGYDVILGADWIHQHSPVTLDYKKMTLQATLADNTLVTFRDESLPISDDVQLTANMCQALKQAIY</sequence>
<evidence type="ECO:0000313" key="1">
    <source>
        <dbReference type="EnsemblPlants" id="AVESA.00010b.r2.7CG0701980.1.CDS.1"/>
    </source>
</evidence>
<protein>
    <submittedName>
        <fullName evidence="1">Uncharacterized protein</fullName>
    </submittedName>
</protein>